<sequence>MTPIHLVSKHNNAQTKTGYIDQSTLPPLQESPSSVRVRTQLISLSSNNLTYALAGDRFGWWSAYPVPAGTKLKSAESQKDTSTDADLDLNASWGIVPAWGYALVSESTHASIASGSLLWGFWPTSSHSFDLTLASFPESDRQPDSHFREASPHRANLMAMYNRYVLVSPSPRLNLDSDSAAQTVLSRPVFECGVLLEKYTLHRHRFTHPLGLPRGAPANTIPGVPAWGEKDADLRKAVVVSLSAGTKTARSFAWMLTSERSARGELETEGPRGLVQVTSVPQTLADFAAGDRRKTKLKVKNVGYGREELRAVVEWVRRLQEEEGVERVVMVDFGAAKEVTEALVEGLKATAEGGGDRKGLDVLGLAVGNESKVYSGEEIQARMASGQALGKVQFNTSGVRDRAAEVEGATAYFDGVDEAWKRCYTETGLGEVRFERYHGVEGANGIEGAWGALCEQKLAPNTGIVVRLIS</sequence>
<dbReference type="EMBL" id="NMPR01000031">
    <property type="protein sequence ID" value="KAA8633859.1"/>
    <property type="molecule type" value="Genomic_DNA"/>
</dbReference>
<accession>A0A8S8ZWL5</accession>
<dbReference type="VEuPathDB" id="FungiDB:SMAC_05305"/>
<protein>
    <submittedName>
        <fullName evidence="1">Uncharacterized protein</fullName>
    </submittedName>
</protein>
<dbReference type="Proteomes" id="UP000433876">
    <property type="component" value="Unassembled WGS sequence"/>
</dbReference>
<evidence type="ECO:0000313" key="2">
    <source>
        <dbReference type="Proteomes" id="UP000433876"/>
    </source>
</evidence>
<proteinExistence type="predicted"/>
<dbReference type="InterPro" id="IPR021276">
    <property type="entry name" value="DUF2855"/>
</dbReference>
<name>A0A8S8ZWL5_SORMA</name>
<organism evidence="1 2">
    <name type="scientific">Sordaria macrospora</name>
    <dbReference type="NCBI Taxonomy" id="5147"/>
    <lineage>
        <taxon>Eukaryota</taxon>
        <taxon>Fungi</taxon>
        <taxon>Dikarya</taxon>
        <taxon>Ascomycota</taxon>
        <taxon>Pezizomycotina</taxon>
        <taxon>Sordariomycetes</taxon>
        <taxon>Sordariomycetidae</taxon>
        <taxon>Sordariales</taxon>
        <taxon>Sordariaceae</taxon>
        <taxon>Sordaria</taxon>
    </lineage>
</organism>
<gene>
    <name evidence="1" type="ORF">SMACR_05305</name>
</gene>
<evidence type="ECO:0000313" key="1">
    <source>
        <dbReference type="EMBL" id="KAA8633859.1"/>
    </source>
</evidence>
<dbReference type="OMA" id="PIHPLGN"/>
<comment type="caution">
    <text evidence="1">The sequence shown here is derived from an EMBL/GenBank/DDBJ whole genome shotgun (WGS) entry which is preliminary data.</text>
</comment>
<dbReference type="AlphaFoldDB" id="A0A8S8ZWL5"/>
<dbReference type="Pfam" id="PF11017">
    <property type="entry name" value="DUF2855"/>
    <property type="match status" value="1"/>
</dbReference>
<reference evidence="1 2" key="1">
    <citation type="submission" date="2017-07" db="EMBL/GenBank/DDBJ databases">
        <title>Genome sequence of the Sordaria macrospora wild type strain R19027.</title>
        <authorList>
            <person name="Nowrousian M."/>
            <person name="Teichert I."/>
            <person name="Kueck U."/>
        </authorList>
    </citation>
    <scope>NUCLEOTIDE SEQUENCE [LARGE SCALE GENOMIC DNA]</scope>
    <source>
        <strain evidence="1 2">R19027</strain>
        <tissue evidence="1">Mycelium</tissue>
    </source>
</reference>